<dbReference type="Gene3D" id="2.170.130.10">
    <property type="entry name" value="TonB-dependent receptor, plug domain"/>
    <property type="match status" value="1"/>
</dbReference>
<dbReference type="InterPro" id="IPR012910">
    <property type="entry name" value="Plug_dom"/>
</dbReference>
<keyword evidence="1" id="KW-0998">Cell outer membrane</keyword>
<proteinExistence type="inferred from homology"/>
<accession>A0A3E2NR41</accession>
<keyword evidence="1" id="KW-0813">Transport</keyword>
<dbReference type="InterPro" id="IPR037066">
    <property type="entry name" value="Plug_dom_sf"/>
</dbReference>
<keyword evidence="1" id="KW-0812">Transmembrane</keyword>
<evidence type="ECO:0000256" key="2">
    <source>
        <dbReference type="SAM" id="SignalP"/>
    </source>
</evidence>
<dbReference type="SUPFAM" id="SSF49478">
    <property type="entry name" value="Cna protein B-type domain"/>
    <property type="match status" value="1"/>
</dbReference>
<gene>
    <name evidence="4" type="ORF">DYU05_14540</name>
</gene>
<dbReference type="AlphaFoldDB" id="A0A3E2NR41"/>
<comment type="subcellular location">
    <subcellularLocation>
        <location evidence="1">Cell outer membrane</location>
        <topology evidence="1">Multi-pass membrane protein</topology>
    </subcellularLocation>
</comment>
<dbReference type="InterPro" id="IPR039426">
    <property type="entry name" value="TonB-dep_rcpt-like"/>
</dbReference>
<dbReference type="Pfam" id="PF07715">
    <property type="entry name" value="Plug"/>
    <property type="match status" value="1"/>
</dbReference>
<sequence>MKRSLFLLSAAFCLHVQLFAQNSPAKPVSMGEINSKLQSWQSARVIEKAYLHFNKPYYNAGDTIYFKAYVTMGEKNELSKISGVLHVDLISKNDSLMQSMVLQLNNGLAWGDFALPAYTPRGNFRVRAYTQWMQNSGSKYVFDKIIPVNGKSISPLNTAANTNVKQADVQFFPEGGTFVNAVPSKMGLKAIGPDGLGINIKGTVVDEQNTEVAKFTSAHLGMGQFYITPQTGKTYKAKITYPNGTTSSVALPIAVEKGITLAINNESDTKLSIEINANKPYYLENKNKEINIVMFSGGVIKSVKTVLDNQVIGFDLPKKDLKTGILQVTVFSDTGMPLNERLVFIQNGNNILNLSVNTDKAVYAVNSDVKMSLNAMIGDKPSVGSFSVAAIDGSKAGSDAEMGRNILSDLLLSTDVSGYVEQPGYYFNNVNGDTRANLDILMLTQGYRRFAWKDFLTESESVTAGVPENGLVISGYVKAKDGKPFSNEKVTLLLSNSGQSLTQATDANGKFAFENLGYTDKTRFLLKLENASIKNKAVVTLNKTITTRPINAYQQPIEAIRDMPALSGNTGAEMVNAGGSKVTELKQVNVNDKTKYRTASLSGSGNADQVIFRNDIKDATNLTLALSGRVRGVKFSNGAGYLTNGTVLTQAGSGVSPMLVVIDGAITPTNLDNINPNDVQSVEILKGANASMYGVDGAKGVIVITSRQGSDNDNDTQTTVMSPGILAINPQGFYAAREFYTPRYEASRNDLSAAYWKPNVVTDKDGKATLNFNTTGAGNYVIIVEGMDSAGNIGRSVTKYKVQ</sequence>
<comment type="caution">
    <text evidence="4">The sequence shown here is derived from an EMBL/GenBank/DDBJ whole genome shotgun (WGS) entry which is preliminary data.</text>
</comment>
<keyword evidence="5" id="KW-1185">Reference proteome</keyword>
<keyword evidence="4" id="KW-0675">Receptor</keyword>
<dbReference type="EMBL" id="QWDE01000002">
    <property type="protein sequence ID" value="RFZ83350.1"/>
    <property type="molecule type" value="Genomic_DNA"/>
</dbReference>
<keyword evidence="1" id="KW-0472">Membrane</keyword>
<dbReference type="RefSeq" id="WP_117383825.1">
    <property type="nucleotide sequence ID" value="NZ_QWDE01000002.1"/>
</dbReference>
<reference evidence="4 5" key="1">
    <citation type="submission" date="2018-08" db="EMBL/GenBank/DDBJ databases">
        <title>Mucilaginibacter terrae sp. nov., isolated from manganese diggings.</title>
        <authorList>
            <person name="Huang Y."/>
            <person name="Zhou Z."/>
        </authorList>
    </citation>
    <scope>NUCLEOTIDE SEQUENCE [LARGE SCALE GENOMIC DNA]</scope>
    <source>
        <strain evidence="4 5">ZH6</strain>
    </source>
</reference>
<evidence type="ECO:0000256" key="1">
    <source>
        <dbReference type="PROSITE-ProRule" id="PRU01360"/>
    </source>
</evidence>
<evidence type="ECO:0000259" key="3">
    <source>
        <dbReference type="Pfam" id="PF07715"/>
    </source>
</evidence>
<feature type="chain" id="PRO_5017790574" evidence="2">
    <location>
        <begin position="21"/>
        <end position="803"/>
    </location>
</feature>
<protein>
    <submittedName>
        <fullName evidence="4">TonB-dependent receptor</fullName>
    </submittedName>
</protein>
<evidence type="ECO:0000313" key="4">
    <source>
        <dbReference type="EMBL" id="RFZ83350.1"/>
    </source>
</evidence>
<dbReference type="PROSITE" id="PS52016">
    <property type="entry name" value="TONB_DEPENDENT_REC_3"/>
    <property type="match status" value="1"/>
</dbReference>
<dbReference type="SUPFAM" id="SSF56935">
    <property type="entry name" value="Porins"/>
    <property type="match status" value="1"/>
</dbReference>
<feature type="signal peptide" evidence="2">
    <location>
        <begin position="1"/>
        <end position="20"/>
    </location>
</feature>
<keyword evidence="2" id="KW-0732">Signal</keyword>
<feature type="domain" description="TonB-dependent receptor plug" evidence="3">
    <location>
        <begin position="607"/>
        <end position="701"/>
    </location>
</feature>
<organism evidence="4 5">
    <name type="scientific">Mucilaginibacter terrenus</name>
    <dbReference type="NCBI Taxonomy" id="2482727"/>
    <lineage>
        <taxon>Bacteria</taxon>
        <taxon>Pseudomonadati</taxon>
        <taxon>Bacteroidota</taxon>
        <taxon>Sphingobacteriia</taxon>
        <taxon>Sphingobacteriales</taxon>
        <taxon>Sphingobacteriaceae</taxon>
        <taxon>Mucilaginibacter</taxon>
    </lineage>
</organism>
<evidence type="ECO:0000313" key="5">
    <source>
        <dbReference type="Proteomes" id="UP000260823"/>
    </source>
</evidence>
<name>A0A3E2NR41_9SPHI</name>
<dbReference type="Gene3D" id="2.60.40.1930">
    <property type="match status" value="1"/>
</dbReference>
<comment type="similarity">
    <text evidence="1">Belongs to the TonB-dependent receptor family.</text>
</comment>
<dbReference type="OrthoDB" id="679547at2"/>
<dbReference type="Proteomes" id="UP000260823">
    <property type="component" value="Unassembled WGS sequence"/>
</dbReference>
<dbReference type="GO" id="GO:0009279">
    <property type="term" value="C:cell outer membrane"/>
    <property type="evidence" value="ECO:0007669"/>
    <property type="project" value="UniProtKB-SubCell"/>
</dbReference>
<keyword evidence="1" id="KW-1134">Transmembrane beta strand</keyword>